<comment type="similarity">
    <text evidence="1">Belongs to the PPR family. P subfamily.</text>
</comment>
<feature type="repeat" description="PPR" evidence="3">
    <location>
        <begin position="618"/>
        <end position="652"/>
    </location>
</feature>
<evidence type="ECO:0000256" key="1">
    <source>
        <dbReference type="ARBA" id="ARBA00007626"/>
    </source>
</evidence>
<evidence type="ECO:0000313" key="5">
    <source>
        <dbReference type="Proteomes" id="UP001497444"/>
    </source>
</evidence>
<dbReference type="Proteomes" id="UP001497444">
    <property type="component" value="Chromosome 18"/>
</dbReference>
<dbReference type="PROSITE" id="PS51375">
    <property type="entry name" value="PPR"/>
    <property type="match status" value="7"/>
</dbReference>
<name>A0ABP0WLX7_9BRYO</name>
<feature type="repeat" description="PPR" evidence="3">
    <location>
        <begin position="195"/>
        <end position="229"/>
    </location>
</feature>
<sequence length="738" mass="82615">MPKLIELGLPSLTPGVNSILASQGTAAGTTINPTIAMVKMMVHGAEGVETRTSNVNLGDAYQHKGLVFKNCEGQLGEMNVRKRREWHSNTGRKLLTKKHGERISLMLEALEQNSNIDEALLWHGKLKVKEQSILLNAQQRWDRALVLYSWLKAQDYYKPNVYHYNILFRIFGRAGKWDLVQDLWAEMKTEKISATNVTFSTLIDGYAKSWRKEDAIVCFESMKQSGLQPDEVTINTLINAYKRFGDPESGKKLFQSLSFMDPTADNNLETAVMPEYKTGNEELIQELVTLETNLENQSESDRELAFTQDLSVAGTSTSMKSLERGFYPKNVETYNTMMDLYCCTGQFTEASRLLGDMMKVGVAPSIVTFNTMIKVCGRDGRLEEARAIYRKMKEKNCVPDIVTYNTLIAMYLKAGKKQAALTYYRKMKEEGLCPDAVTFETLLRDDVILEADITPHGDLSKNIATLMEELASGVGEVMHRSEITLTIMLNLYKRAGMTKEATSVARRMWKGGLLSNLVSFNSVLEMSRSVAEATEIFDFMKKKGITPDISTYNSLAAILKKAGLVEEGLQHIKMADSVGLALSLHILTTAVSLYSHAGMHDEALEACQALRKGGFRLDTVAYTAMIFAFGNAGHLDEALRISMEMQAKGLKPDVVTYTTVISVYAKMGLLEGVARVFKRMKRAGCEPDDITYNAIIKSYRDAGREDLAAMVFQEQQFSHYVLEQSKRNLTVSNDEPDI</sequence>
<feature type="repeat" description="PPR" evidence="3">
    <location>
        <begin position="400"/>
        <end position="434"/>
    </location>
</feature>
<organism evidence="4 5">
    <name type="scientific">Sphagnum jensenii</name>
    <dbReference type="NCBI Taxonomy" id="128206"/>
    <lineage>
        <taxon>Eukaryota</taxon>
        <taxon>Viridiplantae</taxon>
        <taxon>Streptophyta</taxon>
        <taxon>Embryophyta</taxon>
        <taxon>Bryophyta</taxon>
        <taxon>Sphagnophytina</taxon>
        <taxon>Sphagnopsida</taxon>
        <taxon>Sphagnales</taxon>
        <taxon>Sphagnaceae</taxon>
        <taxon>Sphagnum</taxon>
    </lineage>
</organism>
<proteinExistence type="inferred from homology"/>
<dbReference type="Pfam" id="PF13041">
    <property type="entry name" value="PPR_2"/>
    <property type="match status" value="2"/>
</dbReference>
<accession>A0ABP0WLX7</accession>
<evidence type="ECO:0000256" key="3">
    <source>
        <dbReference type="PROSITE-ProRule" id="PRU00708"/>
    </source>
</evidence>
<dbReference type="NCBIfam" id="TIGR00756">
    <property type="entry name" value="PPR"/>
    <property type="match status" value="7"/>
</dbReference>
<dbReference type="EMBL" id="OZ020113">
    <property type="protein sequence ID" value="CAK9266500.1"/>
    <property type="molecule type" value="Genomic_DNA"/>
</dbReference>
<reference evidence="4" key="1">
    <citation type="submission" date="2024-02" db="EMBL/GenBank/DDBJ databases">
        <authorList>
            <consortium name="ELIXIR-Norway"/>
            <consortium name="Elixir Norway"/>
        </authorList>
    </citation>
    <scope>NUCLEOTIDE SEQUENCE</scope>
</reference>
<dbReference type="Gene3D" id="1.25.40.10">
    <property type="entry name" value="Tetratricopeptide repeat domain"/>
    <property type="match status" value="4"/>
</dbReference>
<dbReference type="InterPro" id="IPR002885">
    <property type="entry name" value="PPR_rpt"/>
</dbReference>
<dbReference type="InterPro" id="IPR011990">
    <property type="entry name" value="TPR-like_helical_dom_sf"/>
</dbReference>
<dbReference type="PANTHER" id="PTHR47447">
    <property type="entry name" value="OS03G0856100 PROTEIN"/>
    <property type="match status" value="1"/>
</dbReference>
<evidence type="ECO:0000313" key="4">
    <source>
        <dbReference type="EMBL" id="CAK9266500.1"/>
    </source>
</evidence>
<dbReference type="Pfam" id="PF01535">
    <property type="entry name" value="PPR"/>
    <property type="match status" value="3"/>
</dbReference>
<keyword evidence="5" id="KW-1185">Reference proteome</keyword>
<evidence type="ECO:0008006" key="6">
    <source>
        <dbReference type="Google" id="ProtNLM"/>
    </source>
</evidence>
<feature type="repeat" description="PPR" evidence="3">
    <location>
        <begin position="365"/>
        <end position="399"/>
    </location>
</feature>
<keyword evidence="2" id="KW-0677">Repeat</keyword>
<feature type="repeat" description="PPR" evidence="3">
    <location>
        <begin position="160"/>
        <end position="194"/>
    </location>
</feature>
<protein>
    <recommendedName>
        <fullName evidence="6">Pentatricopeptide repeat-containing protein</fullName>
    </recommendedName>
</protein>
<dbReference type="Pfam" id="PF13812">
    <property type="entry name" value="PPR_3"/>
    <property type="match status" value="2"/>
</dbReference>
<evidence type="ECO:0000256" key="2">
    <source>
        <dbReference type="ARBA" id="ARBA00022737"/>
    </source>
</evidence>
<feature type="repeat" description="PPR" evidence="3">
    <location>
        <begin position="653"/>
        <end position="687"/>
    </location>
</feature>
<dbReference type="SUPFAM" id="SSF81901">
    <property type="entry name" value="HCP-like"/>
    <property type="match status" value="1"/>
</dbReference>
<gene>
    <name evidence="4" type="ORF">CSSPJE1EN1_LOCUS11978</name>
</gene>
<feature type="repeat" description="PPR" evidence="3">
    <location>
        <begin position="330"/>
        <end position="364"/>
    </location>
</feature>
<dbReference type="PANTHER" id="PTHR47447:SF17">
    <property type="entry name" value="OS12G0638900 PROTEIN"/>
    <property type="match status" value="1"/>
</dbReference>